<dbReference type="Gene3D" id="1.20.1290.10">
    <property type="entry name" value="AhpD-like"/>
    <property type="match status" value="1"/>
</dbReference>
<sequence length="105" mass="12179">MRGWGGYELSRRLSLTPRDREIVTDRTCARCGCEYEWGVHVEYFADRAGLTREQISSTAWGSSADPCWPVLARGARPAAARRGRRAARRERHRRRAVEPPRRRVR</sequence>
<name>A0ABS5KSN4_9ACTN</name>
<dbReference type="Pfam" id="PF02627">
    <property type="entry name" value="CMD"/>
    <property type="match status" value="1"/>
</dbReference>
<feature type="region of interest" description="Disordered" evidence="1">
    <location>
        <begin position="75"/>
        <end position="105"/>
    </location>
</feature>
<reference evidence="3 4" key="1">
    <citation type="submission" date="2020-02" db="EMBL/GenBank/DDBJ databases">
        <title>Acidophilic actinobacteria isolated from forest soil.</title>
        <authorList>
            <person name="Golinska P."/>
        </authorList>
    </citation>
    <scope>NUCLEOTIDE SEQUENCE [LARGE SCALE GENOMIC DNA]</scope>
    <source>
        <strain evidence="3 4">NL8</strain>
    </source>
</reference>
<evidence type="ECO:0000313" key="3">
    <source>
        <dbReference type="EMBL" id="MBS2549029.1"/>
    </source>
</evidence>
<evidence type="ECO:0000313" key="4">
    <source>
        <dbReference type="Proteomes" id="UP000730482"/>
    </source>
</evidence>
<dbReference type="InterPro" id="IPR029032">
    <property type="entry name" value="AhpD-like"/>
</dbReference>
<accession>A0ABS5KSN4</accession>
<evidence type="ECO:0000259" key="2">
    <source>
        <dbReference type="Pfam" id="PF02627"/>
    </source>
</evidence>
<feature type="compositionally biased region" description="Basic and acidic residues" evidence="1">
    <location>
        <begin position="96"/>
        <end position="105"/>
    </location>
</feature>
<organism evidence="3 4">
    <name type="scientific">Catenulispora pinistramenti</name>
    <dbReference type="NCBI Taxonomy" id="2705254"/>
    <lineage>
        <taxon>Bacteria</taxon>
        <taxon>Bacillati</taxon>
        <taxon>Actinomycetota</taxon>
        <taxon>Actinomycetes</taxon>
        <taxon>Catenulisporales</taxon>
        <taxon>Catenulisporaceae</taxon>
        <taxon>Catenulispora</taxon>
    </lineage>
</organism>
<protein>
    <submittedName>
        <fullName evidence="3">Carboxymuconolactone decarboxylase family protein</fullName>
    </submittedName>
</protein>
<dbReference type="Proteomes" id="UP000730482">
    <property type="component" value="Unassembled WGS sequence"/>
</dbReference>
<dbReference type="RefSeq" id="WP_212010606.1">
    <property type="nucleotide sequence ID" value="NZ_JAAFYZ010000062.1"/>
</dbReference>
<comment type="caution">
    <text evidence="3">The sequence shown here is derived from an EMBL/GenBank/DDBJ whole genome shotgun (WGS) entry which is preliminary data.</text>
</comment>
<dbReference type="EMBL" id="JAAFYZ010000062">
    <property type="protein sequence ID" value="MBS2549029.1"/>
    <property type="molecule type" value="Genomic_DNA"/>
</dbReference>
<keyword evidence="4" id="KW-1185">Reference proteome</keyword>
<dbReference type="InterPro" id="IPR003779">
    <property type="entry name" value="CMD-like"/>
</dbReference>
<dbReference type="SUPFAM" id="SSF69118">
    <property type="entry name" value="AhpD-like"/>
    <property type="match status" value="1"/>
</dbReference>
<proteinExistence type="predicted"/>
<feature type="compositionally biased region" description="Basic residues" evidence="1">
    <location>
        <begin position="79"/>
        <end position="95"/>
    </location>
</feature>
<evidence type="ECO:0000256" key="1">
    <source>
        <dbReference type="SAM" id="MobiDB-lite"/>
    </source>
</evidence>
<gene>
    <name evidence="3" type="ORF">KGQ19_19365</name>
</gene>
<feature type="domain" description="Carboxymuconolactone decarboxylase-like" evidence="2">
    <location>
        <begin position="14"/>
        <end position="78"/>
    </location>
</feature>